<organism evidence="1 2">
    <name type="scientific">Lancefieldella rimae</name>
    <dbReference type="NCBI Taxonomy" id="1383"/>
    <lineage>
        <taxon>Bacteria</taxon>
        <taxon>Bacillati</taxon>
        <taxon>Actinomycetota</taxon>
        <taxon>Coriobacteriia</taxon>
        <taxon>Coriobacteriales</taxon>
        <taxon>Atopobiaceae</taxon>
        <taxon>Lancefieldella</taxon>
    </lineage>
</organism>
<gene>
    <name evidence="1" type="ORF">HXK26_00935</name>
</gene>
<reference evidence="1" key="1">
    <citation type="submission" date="2020-04" db="EMBL/GenBank/DDBJ databases">
        <title>Deep metagenomics examines the oral microbiome during advanced dental caries in children, revealing novel taxa and co-occurrences with host molecules.</title>
        <authorList>
            <person name="Baker J.L."/>
            <person name="Morton J.T."/>
            <person name="Dinis M."/>
            <person name="Alvarez R."/>
            <person name="Tran N.C."/>
            <person name="Knight R."/>
            <person name="Edlund A."/>
        </authorList>
    </citation>
    <scope>NUCLEOTIDE SEQUENCE</scope>
    <source>
        <strain evidence="1">JCVI_38_bin.5</strain>
    </source>
</reference>
<protein>
    <submittedName>
        <fullName evidence="1">Uncharacterized protein</fullName>
    </submittedName>
</protein>
<sequence length="94" mass="9972">MGSEIASNVEMAAQKKAEMLSNLDEYVSFKTQSAASSSEGVPPADHDTRARSYEAALSKYAESLSRDANALEQIGLTFQEADESIARSLLGIGG</sequence>
<evidence type="ECO:0000313" key="2">
    <source>
        <dbReference type="Proteomes" id="UP000698335"/>
    </source>
</evidence>
<name>A0A930VYT2_9ACTN</name>
<comment type="caution">
    <text evidence="1">The sequence shown here is derived from an EMBL/GenBank/DDBJ whole genome shotgun (WGS) entry which is preliminary data.</text>
</comment>
<proteinExistence type="predicted"/>
<dbReference type="AlphaFoldDB" id="A0A930VYT2"/>
<accession>A0A930VYT2</accession>
<dbReference type="Proteomes" id="UP000698335">
    <property type="component" value="Unassembled WGS sequence"/>
</dbReference>
<dbReference type="EMBL" id="JABZGW010000016">
    <property type="protein sequence ID" value="MBF4807248.1"/>
    <property type="molecule type" value="Genomic_DNA"/>
</dbReference>
<evidence type="ECO:0000313" key="1">
    <source>
        <dbReference type="EMBL" id="MBF4807248.1"/>
    </source>
</evidence>